<protein>
    <submittedName>
        <fullName evidence="1">Uncharacterized protein</fullName>
    </submittedName>
</protein>
<comment type="caution">
    <text evidence="1">The sequence shown here is derived from an EMBL/GenBank/DDBJ whole genome shotgun (WGS) entry which is preliminary data.</text>
</comment>
<name>A0A0F8X4W3_9ZZZZ</name>
<proteinExistence type="predicted"/>
<dbReference type="EMBL" id="LAZR01065250">
    <property type="protein sequence ID" value="KKK55935.1"/>
    <property type="molecule type" value="Genomic_DNA"/>
</dbReference>
<gene>
    <name evidence="1" type="ORF">LCGC14_3069580</name>
</gene>
<organism evidence="1">
    <name type="scientific">marine sediment metagenome</name>
    <dbReference type="NCBI Taxonomy" id="412755"/>
    <lineage>
        <taxon>unclassified sequences</taxon>
        <taxon>metagenomes</taxon>
        <taxon>ecological metagenomes</taxon>
    </lineage>
</organism>
<sequence>MTVTNFNLETLRARTFKGFVQFEDPGTPGAFFRLKERQVMTTLLDYLLDGHYNDDGTKLLDPAGHNHRFNMNLKMTLDLADDVFSAASDQETLSYWIFQLEQKSPLIISFATIAETEGNITGDTHVQLLFNLVPSTFGPTVYGAQGGSIDMAISGEIISITSLTRESAATIQQ</sequence>
<reference evidence="1" key="1">
    <citation type="journal article" date="2015" name="Nature">
        <title>Complex archaea that bridge the gap between prokaryotes and eukaryotes.</title>
        <authorList>
            <person name="Spang A."/>
            <person name="Saw J.H."/>
            <person name="Jorgensen S.L."/>
            <person name="Zaremba-Niedzwiedzka K."/>
            <person name="Martijn J."/>
            <person name="Lind A.E."/>
            <person name="van Eijk R."/>
            <person name="Schleper C."/>
            <person name="Guy L."/>
            <person name="Ettema T.J."/>
        </authorList>
    </citation>
    <scope>NUCLEOTIDE SEQUENCE</scope>
</reference>
<accession>A0A0F8X4W3</accession>
<evidence type="ECO:0000313" key="1">
    <source>
        <dbReference type="EMBL" id="KKK55935.1"/>
    </source>
</evidence>
<dbReference type="AlphaFoldDB" id="A0A0F8X4W3"/>